<dbReference type="AlphaFoldDB" id="A0A4Z2HTD6"/>
<feature type="region of interest" description="Disordered" evidence="1">
    <location>
        <begin position="1"/>
        <end position="77"/>
    </location>
</feature>
<accession>A0A4Z2HTD6</accession>
<protein>
    <submittedName>
        <fullName evidence="2">Uncharacterized protein</fullName>
    </submittedName>
</protein>
<feature type="compositionally biased region" description="Basic and acidic residues" evidence="1">
    <location>
        <begin position="23"/>
        <end position="35"/>
    </location>
</feature>
<sequence length="93" mass="9993">MAAPLEWGGNFGRQGSSTPASWEKTESSPEEHVELRVSGLNSSSTGTPGYGEPPRVKISQSRTPNDQLQTETDGSGYIFCATKNGSHIPQRLD</sequence>
<keyword evidence="3" id="KW-1185">Reference proteome</keyword>
<comment type="caution">
    <text evidence="2">The sequence shown here is derived from an EMBL/GenBank/DDBJ whole genome shotgun (WGS) entry which is preliminary data.</text>
</comment>
<evidence type="ECO:0000313" key="2">
    <source>
        <dbReference type="EMBL" id="TNN69018.1"/>
    </source>
</evidence>
<organism evidence="2 3">
    <name type="scientific">Liparis tanakae</name>
    <name type="common">Tanaka's snailfish</name>
    <dbReference type="NCBI Taxonomy" id="230148"/>
    <lineage>
        <taxon>Eukaryota</taxon>
        <taxon>Metazoa</taxon>
        <taxon>Chordata</taxon>
        <taxon>Craniata</taxon>
        <taxon>Vertebrata</taxon>
        <taxon>Euteleostomi</taxon>
        <taxon>Actinopterygii</taxon>
        <taxon>Neopterygii</taxon>
        <taxon>Teleostei</taxon>
        <taxon>Neoteleostei</taxon>
        <taxon>Acanthomorphata</taxon>
        <taxon>Eupercaria</taxon>
        <taxon>Perciformes</taxon>
        <taxon>Cottioidei</taxon>
        <taxon>Cottales</taxon>
        <taxon>Liparidae</taxon>
        <taxon>Liparis</taxon>
    </lineage>
</organism>
<feature type="compositionally biased region" description="Polar residues" evidence="1">
    <location>
        <begin position="58"/>
        <end position="73"/>
    </location>
</feature>
<reference evidence="2 3" key="1">
    <citation type="submission" date="2019-03" db="EMBL/GenBank/DDBJ databases">
        <title>First draft genome of Liparis tanakae, snailfish: a comprehensive survey of snailfish specific genes.</title>
        <authorList>
            <person name="Kim W."/>
            <person name="Song I."/>
            <person name="Jeong J.-H."/>
            <person name="Kim D."/>
            <person name="Kim S."/>
            <person name="Ryu S."/>
            <person name="Song J.Y."/>
            <person name="Lee S.K."/>
        </authorList>
    </citation>
    <scope>NUCLEOTIDE SEQUENCE [LARGE SCALE GENOMIC DNA]</scope>
    <source>
        <tissue evidence="2">Muscle</tissue>
    </source>
</reference>
<dbReference type="Proteomes" id="UP000314294">
    <property type="component" value="Unassembled WGS sequence"/>
</dbReference>
<name>A0A4Z2HTD6_9TELE</name>
<evidence type="ECO:0000256" key="1">
    <source>
        <dbReference type="SAM" id="MobiDB-lite"/>
    </source>
</evidence>
<proteinExistence type="predicted"/>
<evidence type="ECO:0000313" key="3">
    <source>
        <dbReference type="Proteomes" id="UP000314294"/>
    </source>
</evidence>
<gene>
    <name evidence="2" type="ORF">EYF80_020721</name>
</gene>
<dbReference type="EMBL" id="SRLO01000181">
    <property type="protein sequence ID" value="TNN69018.1"/>
    <property type="molecule type" value="Genomic_DNA"/>
</dbReference>